<feature type="non-terminal residue" evidence="2">
    <location>
        <position position="140"/>
    </location>
</feature>
<organism evidence="2 3">
    <name type="scientific">Prorocentrum cordatum</name>
    <dbReference type="NCBI Taxonomy" id="2364126"/>
    <lineage>
        <taxon>Eukaryota</taxon>
        <taxon>Sar</taxon>
        <taxon>Alveolata</taxon>
        <taxon>Dinophyceae</taxon>
        <taxon>Prorocentrales</taxon>
        <taxon>Prorocentraceae</taxon>
        <taxon>Prorocentrum</taxon>
    </lineage>
</organism>
<proteinExistence type="predicted"/>
<evidence type="ECO:0000313" key="2">
    <source>
        <dbReference type="EMBL" id="CAK0827667.1"/>
    </source>
</evidence>
<dbReference type="EMBL" id="CAUYUJ010009782">
    <property type="protein sequence ID" value="CAK0827667.1"/>
    <property type="molecule type" value="Genomic_DNA"/>
</dbReference>
<comment type="caution">
    <text evidence="2">The sequence shown here is derived from an EMBL/GenBank/DDBJ whole genome shotgun (WGS) entry which is preliminary data.</text>
</comment>
<feature type="non-terminal residue" evidence="2">
    <location>
        <position position="1"/>
    </location>
</feature>
<keyword evidence="3" id="KW-1185">Reference proteome</keyword>
<sequence length="140" mass="14351">RSVVLNSVAYSAAVAAASRCEQRARASPSADGPLQPGPANRHAPPDAVASVLCEPLACSPGSAAGGTADATRCSPAASEWNQGTTRSPSPKSSSEPRSADSMADLPELAGSMDNMEKLPELVGSPAHLERWMRSDPAQVQ</sequence>
<feature type="compositionally biased region" description="Low complexity" evidence="1">
    <location>
        <begin position="87"/>
        <end position="101"/>
    </location>
</feature>
<feature type="region of interest" description="Disordered" evidence="1">
    <location>
        <begin position="60"/>
        <end position="140"/>
    </location>
</feature>
<dbReference type="Proteomes" id="UP001189429">
    <property type="component" value="Unassembled WGS sequence"/>
</dbReference>
<gene>
    <name evidence="2" type="ORF">PCOR1329_LOCUS27149</name>
</gene>
<reference evidence="2" key="1">
    <citation type="submission" date="2023-10" db="EMBL/GenBank/DDBJ databases">
        <authorList>
            <person name="Chen Y."/>
            <person name="Shah S."/>
            <person name="Dougan E. K."/>
            <person name="Thang M."/>
            <person name="Chan C."/>
        </authorList>
    </citation>
    <scope>NUCLEOTIDE SEQUENCE [LARGE SCALE GENOMIC DNA]</scope>
</reference>
<protein>
    <submittedName>
        <fullName evidence="2">Uncharacterized protein</fullName>
    </submittedName>
</protein>
<accession>A0ABN9S724</accession>
<evidence type="ECO:0000256" key="1">
    <source>
        <dbReference type="SAM" id="MobiDB-lite"/>
    </source>
</evidence>
<name>A0ABN9S724_9DINO</name>
<evidence type="ECO:0000313" key="3">
    <source>
        <dbReference type="Proteomes" id="UP001189429"/>
    </source>
</evidence>
<feature type="region of interest" description="Disordered" evidence="1">
    <location>
        <begin position="20"/>
        <end position="46"/>
    </location>
</feature>